<protein>
    <recommendedName>
        <fullName evidence="4">PQ loop repeat protein</fullName>
    </recommendedName>
</protein>
<keyword evidence="1" id="KW-1133">Transmembrane helix</keyword>
<dbReference type="EMBL" id="LNYI01000004">
    <property type="protein sequence ID" value="KTD25480.1"/>
    <property type="molecule type" value="Genomic_DNA"/>
</dbReference>
<dbReference type="PATRIC" id="fig|45067.4.peg.237"/>
<keyword evidence="1" id="KW-0812">Transmembrane</keyword>
<accession>A0A0W0VZH0</accession>
<sequence>MVLLIELAFSISLLVNSLLFLPQIKALLQCKSTKEVSLLTFAGFNVIQLFTLLHGLINHDYLLAGGILLSFLTCGTVTWLIIYYRYLKK</sequence>
<dbReference type="STRING" id="45067.Llan_0226"/>
<evidence type="ECO:0008006" key="4">
    <source>
        <dbReference type="Google" id="ProtNLM"/>
    </source>
</evidence>
<evidence type="ECO:0000256" key="1">
    <source>
        <dbReference type="SAM" id="Phobius"/>
    </source>
</evidence>
<feature type="transmembrane region" description="Helical" evidence="1">
    <location>
        <begin position="6"/>
        <end position="24"/>
    </location>
</feature>
<dbReference type="OrthoDB" id="514649at2"/>
<feature type="transmembrane region" description="Helical" evidence="1">
    <location>
        <begin position="36"/>
        <end position="57"/>
    </location>
</feature>
<evidence type="ECO:0000313" key="2">
    <source>
        <dbReference type="EMBL" id="KTD25480.1"/>
    </source>
</evidence>
<gene>
    <name evidence="2" type="ORF">Llan_0226</name>
</gene>
<dbReference type="Gene3D" id="1.20.1280.290">
    <property type="match status" value="1"/>
</dbReference>
<comment type="caution">
    <text evidence="2">The sequence shown here is derived from an EMBL/GenBank/DDBJ whole genome shotgun (WGS) entry which is preliminary data.</text>
</comment>
<organism evidence="2 3">
    <name type="scientific">Legionella lansingensis</name>
    <dbReference type="NCBI Taxonomy" id="45067"/>
    <lineage>
        <taxon>Bacteria</taxon>
        <taxon>Pseudomonadati</taxon>
        <taxon>Pseudomonadota</taxon>
        <taxon>Gammaproteobacteria</taxon>
        <taxon>Legionellales</taxon>
        <taxon>Legionellaceae</taxon>
        <taxon>Legionella</taxon>
    </lineage>
</organism>
<dbReference type="eggNOG" id="ENOG502ZYNT">
    <property type="taxonomic scope" value="Bacteria"/>
</dbReference>
<feature type="transmembrane region" description="Helical" evidence="1">
    <location>
        <begin position="63"/>
        <end position="84"/>
    </location>
</feature>
<reference evidence="2 3" key="1">
    <citation type="submission" date="2015-11" db="EMBL/GenBank/DDBJ databases">
        <title>Genomic analysis of 38 Legionella species identifies large and diverse effector repertoires.</title>
        <authorList>
            <person name="Burstein D."/>
            <person name="Amaro F."/>
            <person name="Zusman T."/>
            <person name="Lifshitz Z."/>
            <person name="Cohen O."/>
            <person name="Gilbert J.A."/>
            <person name="Pupko T."/>
            <person name="Shuman H.A."/>
            <person name="Segal G."/>
        </authorList>
    </citation>
    <scope>NUCLEOTIDE SEQUENCE [LARGE SCALE GENOMIC DNA]</scope>
    <source>
        <strain evidence="2 3">ATCC 49751</strain>
    </source>
</reference>
<dbReference type="RefSeq" id="WP_028374296.1">
    <property type="nucleotide sequence ID" value="NZ_CAAAJD010000007.1"/>
</dbReference>
<keyword evidence="1" id="KW-0472">Membrane</keyword>
<keyword evidence="3" id="KW-1185">Reference proteome</keyword>
<evidence type="ECO:0000313" key="3">
    <source>
        <dbReference type="Proteomes" id="UP000054869"/>
    </source>
</evidence>
<name>A0A0W0VZH0_9GAMM</name>
<dbReference type="Proteomes" id="UP000054869">
    <property type="component" value="Unassembled WGS sequence"/>
</dbReference>
<proteinExistence type="predicted"/>
<dbReference type="AlphaFoldDB" id="A0A0W0VZH0"/>